<evidence type="ECO:0008006" key="4">
    <source>
        <dbReference type="Google" id="ProtNLM"/>
    </source>
</evidence>
<keyword evidence="3" id="KW-1185">Reference proteome</keyword>
<keyword evidence="1" id="KW-0472">Membrane</keyword>
<accession>A0ABQ9ATF9</accession>
<keyword evidence="1" id="KW-1133">Transmembrane helix</keyword>
<keyword evidence="1" id="KW-0812">Transmembrane</keyword>
<organism evidence="2 3">
    <name type="scientific">Salix suchowensis</name>
    <dbReference type="NCBI Taxonomy" id="1278906"/>
    <lineage>
        <taxon>Eukaryota</taxon>
        <taxon>Viridiplantae</taxon>
        <taxon>Streptophyta</taxon>
        <taxon>Embryophyta</taxon>
        <taxon>Tracheophyta</taxon>
        <taxon>Spermatophyta</taxon>
        <taxon>Magnoliopsida</taxon>
        <taxon>eudicotyledons</taxon>
        <taxon>Gunneridae</taxon>
        <taxon>Pentapetalae</taxon>
        <taxon>rosids</taxon>
        <taxon>fabids</taxon>
        <taxon>Malpighiales</taxon>
        <taxon>Salicaceae</taxon>
        <taxon>Saliceae</taxon>
        <taxon>Salix</taxon>
    </lineage>
</organism>
<dbReference type="EMBL" id="JAPFFI010000017">
    <property type="protein sequence ID" value="KAJ6355481.1"/>
    <property type="molecule type" value="Genomic_DNA"/>
</dbReference>
<reference evidence="2" key="1">
    <citation type="submission" date="2022-10" db="EMBL/GenBank/DDBJ databases">
        <authorList>
            <person name="Hyden B.L."/>
            <person name="Feng K."/>
            <person name="Yates T."/>
            <person name="Jawdy S."/>
            <person name="Smart L.B."/>
            <person name="Muchero W."/>
        </authorList>
    </citation>
    <scope>NUCLEOTIDE SEQUENCE</scope>
    <source>
        <tissue evidence="2">Shoot tip</tissue>
    </source>
</reference>
<protein>
    <recommendedName>
        <fullName evidence="4">ATP synthase F0 subunit 8</fullName>
    </recommendedName>
</protein>
<name>A0ABQ9ATF9_9ROSI</name>
<evidence type="ECO:0000313" key="2">
    <source>
        <dbReference type="EMBL" id="KAJ6355481.1"/>
    </source>
</evidence>
<evidence type="ECO:0000256" key="1">
    <source>
        <dbReference type="SAM" id="Phobius"/>
    </source>
</evidence>
<reference evidence="2" key="2">
    <citation type="journal article" date="2023" name="Int. J. Mol. Sci.">
        <title>De Novo Assembly and Annotation of 11 Diverse Shrub Willow (Salix) Genomes Reveals Novel Gene Organization in Sex-Linked Regions.</title>
        <authorList>
            <person name="Hyden B."/>
            <person name="Feng K."/>
            <person name="Yates T.B."/>
            <person name="Jawdy S."/>
            <person name="Cereghino C."/>
            <person name="Smart L.B."/>
            <person name="Muchero W."/>
        </authorList>
    </citation>
    <scope>NUCLEOTIDE SEQUENCE</scope>
    <source>
        <tissue evidence="2">Shoot tip</tissue>
    </source>
</reference>
<gene>
    <name evidence="2" type="ORF">OIU77_005969</name>
</gene>
<proteinExistence type="predicted"/>
<evidence type="ECO:0000313" key="3">
    <source>
        <dbReference type="Proteomes" id="UP001141253"/>
    </source>
</evidence>
<dbReference type="Proteomes" id="UP001141253">
    <property type="component" value="Chromosome 18"/>
</dbReference>
<sequence>MESVFCLIMFVKTITFFRLNWMGMEGTLSSKMAFSSLFLLDKDNDVKDTASLSRAPNTFLPFRRFSSLSPDSPLSSFPRNGSTWLALIFCGLFYFLWKFVLSKRPLNKLYYFFQIEKKKKKKLPETKVPNKLHVGL</sequence>
<feature type="transmembrane region" description="Helical" evidence="1">
    <location>
        <begin position="83"/>
        <end position="101"/>
    </location>
</feature>
<comment type="caution">
    <text evidence="2">The sequence shown here is derived from an EMBL/GenBank/DDBJ whole genome shotgun (WGS) entry which is preliminary data.</text>
</comment>